<reference evidence="11 12" key="1">
    <citation type="journal article" date="2019" name="Appl. Microbiol. Biotechnol.">
        <title>Genome sequence of Isaria javanica and comparative genome analysis insights into family S53 peptidase evolution in fungal entomopathogens.</title>
        <authorList>
            <person name="Lin R."/>
            <person name="Zhang X."/>
            <person name="Xin B."/>
            <person name="Zou M."/>
            <person name="Gao Y."/>
            <person name="Qin F."/>
            <person name="Hu Q."/>
            <person name="Xie B."/>
            <person name="Cheng X."/>
        </authorList>
    </citation>
    <scope>NUCLEOTIDE SEQUENCE [LARGE SCALE GENOMIC DNA]</scope>
    <source>
        <strain evidence="11 12">IJ1G</strain>
    </source>
</reference>
<protein>
    <submittedName>
        <fullName evidence="11">A-pheromone processing metallopeptidase Ste23</fullName>
    </submittedName>
</protein>
<evidence type="ECO:0000256" key="2">
    <source>
        <dbReference type="ARBA" id="ARBA00022670"/>
    </source>
</evidence>
<evidence type="ECO:0000313" key="12">
    <source>
        <dbReference type="Proteomes" id="UP000315783"/>
    </source>
</evidence>
<evidence type="ECO:0000259" key="8">
    <source>
        <dbReference type="Pfam" id="PF05193"/>
    </source>
</evidence>
<evidence type="ECO:0000259" key="7">
    <source>
        <dbReference type="Pfam" id="PF00675"/>
    </source>
</evidence>
<comment type="caution">
    <text evidence="11">The sequence shown here is derived from an EMBL/GenBank/DDBJ whole genome shotgun (WGS) entry which is preliminary data.</text>
</comment>
<evidence type="ECO:0000256" key="3">
    <source>
        <dbReference type="ARBA" id="ARBA00022723"/>
    </source>
</evidence>
<feature type="domain" description="Peptidase M16 middle/third" evidence="9">
    <location>
        <begin position="410"/>
        <end position="698"/>
    </location>
</feature>
<dbReference type="Proteomes" id="UP000315783">
    <property type="component" value="Unassembled WGS sequence"/>
</dbReference>
<dbReference type="Pfam" id="PF05193">
    <property type="entry name" value="Peptidase_M16_C"/>
    <property type="match status" value="1"/>
</dbReference>
<dbReference type="InterPro" id="IPR050626">
    <property type="entry name" value="Peptidase_M16"/>
</dbReference>
<name>A0A545VXI4_9HYPO</name>
<evidence type="ECO:0000256" key="5">
    <source>
        <dbReference type="ARBA" id="ARBA00022833"/>
    </source>
</evidence>
<keyword evidence="4" id="KW-0378">Hydrolase</keyword>
<dbReference type="InterPro" id="IPR054734">
    <property type="entry name" value="PqqF-like_C_4"/>
</dbReference>
<dbReference type="Pfam" id="PF00675">
    <property type="entry name" value="Peptidase_M16"/>
    <property type="match status" value="1"/>
</dbReference>
<evidence type="ECO:0000313" key="11">
    <source>
        <dbReference type="EMBL" id="TQV94561.1"/>
    </source>
</evidence>
<dbReference type="SUPFAM" id="SSF63411">
    <property type="entry name" value="LuxS/MPP-like metallohydrolase"/>
    <property type="match status" value="4"/>
</dbReference>
<dbReference type="FunFam" id="3.30.830.10:FF:000004">
    <property type="entry name" value="Putative insulin-degrading enzyme"/>
    <property type="match status" value="1"/>
</dbReference>
<dbReference type="GO" id="GO:0043171">
    <property type="term" value="P:peptide catabolic process"/>
    <property type="evidence" value="ECO:0007669"/>
    <property type="project" value="TreeGrafter"/>
</dbReference>
<keyword evidence="12" id="KW-1185">Reference proteome</keyword>
<evidence type="ECO:0000256" key="6">
    <source>
        <dbReference type="ARBA" id="ARBA00023049"/>
    </source>
</evidence>
<comment type="similarity">
    <text evidence="1">Belongs to the peptidase M16 family.</text>
</comment>
<gene>
    <name evidence="11" type="ORF">IF1G_06572</name>
</gene>
<dbReference type="GO" id="GO:0005739">
    <property type="term" value="C:mitochondrion"/>
    <property type="evidence" value="ECO:0007669"/>
    <property type="project" value="TreeGrafter"/>
</dbReference>
<dbReference type="InterPro" id="IPR011765">
    <property type="entry name" value="Pept_M16_N"/>
</dbReference>
<feature type="domain" description="Peptidase M16 N-terminal" evidence="7">
    <location>
        <begin position="49"/>
        <end position="197"/>
    </location>
</feature>
<keyword evidence="2" id="KW-0645">Protease</keyword>
<keyword evidence="6" id="KW-0482">Metalloprotease</keyword>
<organism evidence="11 12">
    <name type="scientific">Cordyceps javanica</name>
    <dbReference type="NCBI Taxonomy" id="43265"/>
    <lineage>
        <taxon>Eukaryota</taxon>
        <taxon>Fungi</taxon>
        <taxon>Dikarya</taxon>
        <taxon>Ascomycota</taxon>
        <taxon>Pezizomycotina</taxon>
        <taxon>Sordariomycetes</taxon>
        <taxon>Hypocreomycetidae</taxon>
        <taxon>Hypocreales</taxon>
        <taxon>Cordycipitaceae</taxon>
        <taxon>Cordyceps</taxon>
    </lineage>
</organism>
<dbReference type="PANTHER" id="PTHR43690">
    <property type="entry name" value="NARDILYSIN"/>
    <property type="match status" value="1"/>
</dbReference>
<dbReference type="EMBL" id="SPUK01000009">
    <property type="protein sequence ID" value="TQV94561.1"/>
    <property type="molecule type" value="Genomic_DNA"/>
</dbReference>
<sequence>MPPSVLPDPASALGRQETLVTLLTDRLEKPSLDDRQYRVIRLDNGLEALLVHDPETDKASASLDVDVGSFSDEPGMPGMAHAVEHLLFMGTQKYPKENEYGHYLSSHGGFSNAYTANTSTNYYFDVDAKPANDEEPTETNPSPLYGALDRFAQFFIEPLFLSSTLDRELRAVDSENKKNLQEDAWRLQQLDRSLSNPNHPYCHFSTGNLEVLKTIPESQKINVRDKFIEFHAKHYSANRMKLVVLGRESLQVLQKWTADLFSAIVNKKLPQNRWSQEVPFRPDDLGIQWFAKPVMDTRQLNLTFPFLDEEELYESQPGRYISHLVGHEGPGSIMSYIKSKGWANSLSAGGYSLCPGTPGIFEVQIRLTEEGLKNYPEIVKIFFQYVSLLRQSPPQEWIFQEQQGMADVDFKFRQKTPASKFTSRISSVMQKPLPREWLLSGHSRLRRFDADLISKALELLRPEALRMNIVSRNFPGSWEKKEKWYGTEYTASRISEDLMAELKRAASVSAAERLPDLHLPHKNQFIPNKLEVEKKEVAEPATSPRLLRNDQLARTWWKKDDTFWVPKANVIVSLKNPIIHATAENGVKARLFAELVRDALEEYSYDAELAGLQYTVSLDSRGLFLNVSGYNDKLPLLLEQVAVTMRDIEIKADRFDIVKERLTRSYDNWQLQTSYQQVGDYMSWLHAERDYVTEELAAELPDITIDAVRSFQKQMLAQMYIEVYVHGNMYKGDAIKVTDLLASSFRSRILPPNQWPIIRSLIIPPGSNMVYRKTLKDPANVNHCIETIFYFGDRGDRRTRARALLIDQMIHEPAFDQLRSQEQLGYIVFAGMRNFATTCGIRFLIQSEREPEYLDRRVEAFLIQFGLVLDKMPDSEFESHKRSLINKRLEKLRNLDQESSRHWAQISKEYYDFEQSQLDAAEVKLVTKAEMVDFYNRHLHPSSASRARIAVHLHARGAVERDNKVIDALGKAGFVDVLEQDRKSIDLIKAHLQAKHKPSEASLDSIIASMKELGLVQTAHPEDDAEAIANGGECAVDTAQEIEDVRLYKSGLLASSGARPVKQLSEFKDTDSKL</sequence>
<dbReference type="STRING" id="43265.A0A545VXI4"/>
<dbReference type="GO" id="GO:0051603">
    <property type="term" value="P:proteolysis involved in protein catabolic process"/>
    <property type="evidence" value="ECO:0007669"/>
    <property type="project" value="TreeGrafter"/>
</dbReference>
<dbReference type="Gene3D" id="3.30.830.10">
    <property type="entry name" value="Metalloenzyme, LuxS/M16 peptidase-like"/>
    <property type="match status" value="4"/>
</dbReference>
<dbReference type="OrthoDB" id="952271at2759"/>
<dbReference type="Pfam" id="PF22456">
    <property type="entry name" value="PqqF-like_C_4"/>
    <property type="match status" value="1"/>
</dbReference>
<keyword evidence="5" id="KW-0862">Zinc</keyword>
<evidence type="ECO:0000256" key="1">
    <source>
        <dbReference type="ARBA" id="ARBA00007261"/>
    </source>
</evidence>
<keyword evidence="3" id="KW-0479">Metal-binding</keyword>
<evidence type="ECO:0000259" key="10">
    <source>
        <dbReference type="Pfam" id="PF22456"/>
    </source>
</evidence>
<accession>A0A545VXI4</accession>
<dbReference type="AlphaFoldDB" id="A0A545VXI4"/>
<dbReference type="FunFam" id="3.30.830.10:FF:000005">
    <property type="entry name" value="nardilysin isoform X1"/>
    <property type="match status" value="1"/>
</dbReference>
<evidence type="ECO:0000259" key="9">
    <source>
        <dbReference type="Pfam" id="PF16187"/>
    </source>
</evidence>
<feature type="domain" description="Peptidase M16 C-terminal" evidence="8">
    <location>
        <begin position="224"/>
        <end position="402"/>
    </location>
</feature>
<evidence type="ECO:0000256" key="4">
    <source>
        <dbReference type="ARBA" id="ARBA00022801"/>
    </source>
</evidence>
<dbReference type="InterPro" id="IPR011249">
    <property type="entry name" value="Metalloenz_LuxS/M16"/>
</dbReference>
<dbReference type="InterPro" id="IPR032632">
    <property type="entry name" value="Peptidase_M16_M"/>
</dbReference>
<dbReference type="FunFam" id="3.30.830.10:FF:000003">
    <property type="entry name" value="Insulin-degrading enzyme"/>
    <property type="match status" value="1"/>
</dbReference>
<proteinExistence type="inferred from homology"/>
<dbReference type="GO" id="GO:0005829">
    <property type="term" value="C:cytosol"/>
    <property type="evidence" value="ECO:0007669"/>
    <property type="project" value="TreeGrafter"/>
</dbReference>
<dbReference type="InterPro" id="IPR007863">
    <property type="entry name" value="Peptidase_M16_C"/>
</dbReference>
<dbReference type="Pfam" id="PF16187">
    <property type="entry name" value="Peptidase_M16_M"/>
    <property type="match status" value="1"/>
</dbReference>
<dbReference type="GO" id="GO:0046872">
    <property type="term" value="F:metal ion binding"/>
    <property type="evidence" value="ECO:0007669"/>
    <property type="project" value="UniProtKB-KW"/>
</dbReference>
<feature type="domain" description="Coenzyme PQQ synthesis protein F-like C-terminal lobe" evidence="10">
    <location>
        <begin position="805"/>
        <end position="903"/>
    </location>
</feature>
<dbReference type="PANTHER" id="PTHR43690:SF18">
    <property type="entry name" value="INSULIN-DEGRADING ENZYME-RELATED"/>
    <property type="match status" value="1"/>
</dbReference>
<dbReference type="GO" id="GO:0004222">
    <property type="term" value="F:metalloendopeptidase activity"/>
    <property type="evidence" value="ECO:0007669"/>
    <property type="project" value="TreeGrafter"/>
</dbReference>